<dbReference type="Proteomes" id="UP000094043">
    <property type="component" value="Chromosome 4"/>
</dbReference>
<comment type="pathway">
    <text evidence="6">Amino-acid biosynthesis; L-histidine biosynthesis; L-histidine from 5-phospho-alpha-D-ribose 1-diphosphate: step 2/9.</text>
</comment>
<comment type="catalytic activity">
    <reaction evidence="2 19">
        <text>1-(5-phospho-beta-D-ribosyl)-ATP + H2O = 1-(5-phospho-beta-D-ribosyl)-5'-AMP + diphosphate + H(+)</text>
        <dbReference type="Rhea" id="RHEA:22828"/>
        <dbReference type="ChEBI" id="CHEBI:15377"/>
        <dbReference type="ChEBI" id="CHEBI:15378"/>
        <dbReference type="ChEBI" id="CHEBI:33019"/>
        <dbReference type="ChEBI" id="CHEBI:59457"/>
        <dbReference type="ChEBI" id="CHEBI:73183"/>
        <dbReference type="EC" id="3.6.1.31"/>
    </reaction>
</comment>
<evidence type="ECO:0000256" key="12">
    <source>
        <dbReference type="ARBA" id="ARBA00022833"/>
    </source>
</evidence>
<keyword evidence="14 19" id="KW-0560">Oxidoreductase</keyword>
<proteinExistence type="inferred from homology"/>
<keyword evidence="16 19" id="KW-0368">Histidine biosynthesis</keyword>
<dbReference type="InterPro" id="IPR038019">
    <property type="entry name" value="PRib_AMP_CycHydrolase_sf"/>
</dbReference>
<dbReference type="SUPFAM" id="SSF101386">
    <property type="entry name" value="all-alpha NTP pyrophosphatases"/>
    <property type="match status" value="1"/>
</dbReference>
<evidence type="ECO:0000256" key="11">
    <source>
        <dbReference type="ARBA" id="ARBA00022801"/>
    </source>
</evidence>
<dbReference type="GO" id="GO:0005829">
    <property type="term" value="C:cytosol"/>
    <property type="evidence" value="ECO:0007669"/>
    <property type="project" value="TreeGrafter"/>
</dbReference>
<protein>
    <recommendedName>
        <fullName evidence="19">Histidine biosynthesis trifunctional protein</fullName>
    </recommendedName>
    <domain>
        <recommendedName>
            <fullName evidence="19">Phosphoribosyl-AMP cyclohydrolase</fullName>
            <ecNumber evidence="19">3.5.4.19</ecNumber>
        </recommendedName>
    </domain>
    <domain>
        <recommendedName>
            <fullName evidence="19">Phosphoribosyl-ATP pyrophosphohydrolase</fullName>
            <ecNumber evidence="19">3.6.1.31</ecNumber>
        </recommendedName>
    </domain>
    <domain>
        <recommendedName>
            <fullName evidence="19">Histidinol dehydrogenase</fullName>
            <shortName evidence="19">HDH</shortName>
            <ecNumber evidence="19">1.1.1.23</ecNumber>
        </recommendedName>
    </domain>
</protein>
<evidence type="ECO:0000256" key="8">
    <source>
        <dbReference type="ARBA" id="ARBA00022605"/>
    </source>
</evidence>
<evidence type="ECO:0000256" key="15">
    <source>
        <dbReference type="ARBA" id="ARBA00023027"/>
    </source>
</evidence>
<keyword evidence="10 19" id="KW-0547">Nucleotide-binding</keyword>
<dbReference type="InterPro" id="IPR001692">
    <property type="entry name" value="Histidinol_DH_CS"/>
</dbReference>
<evidence type="ECO:0000256" key="3">
    <source>
        <dbReference type="ARBA" id="ARBA00001947"/>
    </source>
</evidence>
<dbReference type="CDD" id="cd06572">
    <property type="entry name" value="Histidinol_dh"/>
    <property type="match status" value="1"/>
</dbReference>
<organism evidence="21 22">
    <name type="scientific">Cryptococcus depauperatus CBS 7841</name>
    <dbReference type="NCBI Taxonomy" id="1295531"/>
    <lineage>
        <taxon>Eukaryota</taxon>
        <taxon>Fungi</taxon>
        <taxon>Dikarya</taxon>
        <taxon>Basidiomycota</taxon>
        <taxon>Agaricomycotina</taxon>
        <taxon>Tremellomycetes</taxon>
        <taxon>Tremellales</taxon>
        <taxon>Cryptococcaceae</taxon>
        <taxon>Cryptococcus</taxon>
    </lineage>
</organism>
<comment type="catalytic activity">
    <reaction evidence="1 19">
        <text>1-(5-phospho-beta-D-ribosyl)-5'-AMP + H2O = 1-(5-phospho-beta-D-ribosyl)-5-[(5-phospho-beta-D-ribosylamino)methylideneamino]imidazole-4-carboxamide</text>
        <dbReference type="Rhea" id="RHEA:20049"/>
        <dbReference type="ChEBI" id="CHEBI:15377"/>
        <dbReference type="ChEBI" id="CHEBI:58435"/>
        <dbReference type="ChEBI" id="CHEBI:59457"/>
        <dbReference type="EC" id="3.5.4.19"/>
    </reaction>
</comment>
<dbReference type="GO" id="GO:0004399">
    <property type="term" value="F:histidinol dehydrogenase activity"/>
    <property type="evidence" value="ECO:0007669"/>
    <property type="project" value="UniProtKB-UniRule"/>
</dbReference>
<keyword evidence="13 19" id="KW-0067">ATP-binding</keyword>
<evidence type="ECO:0000256" key="9">
    <source>
        <dbReference type="ARBA" id="ARBA00022723"/>
    </source>
</evidence>
<sequence length="859" mass="92730">MSLPTFLPLIDPTSDLLILSLSLLGPLIIPATLKHAVLPSLPPHAQYYIQADATGTADTDVISFLDDGASKVILSPFQAARLNGSVPRERIVLKVNEEELASAKNVVQQASGIYIVFETIPNPKSLEFPGLDVFVQLSEVEPLEMAELIKASRPAVYVIPTEYLTNASSTTSTQLSISEAFLAPIISDRPDGLYPTVVASSNHSSKPLGFVYSSKESIAEAITTQKGVYQSRKHGLWRKGETSGAIQELVGVKLDCDSDALIFEVVQHGSGFCHLPQSTCFGGFTGIAKLQDTLQSRLESAPEGSYTKRLFTDEKLLRSKIMEEAEELCDAQTKEDVAFEAADLVYFALSRCISKGVTWKDVEKALDRKSLKVTRRKGDAKPKWEEKMATTNIQEKVIENKEIKATVSKPTDLASFAESELIKMHTVNLSQLSPAEQRKLLLRPVLNSLTMIDKVKPIVERVRKEGDEGLKAMTRQFDKADLNSNVLLPPFTTPSETELPVDVRDAIDKAYANVKAFHVAQNEKEPLVVETMPGVTCSRFARPIARVGIYVPGGTAILPSTAIMLGVPAQVAGCKTIVLATPPRPDGSISPEVLYVAKLTGVTCILKAGGAQAVGAMAYGTGEVPKVDKIFGPGNQWVTAAKLLVQNDTDALVAIDMPAGPSEVLVIADHTANPIFVASDLLSQAEHGVDSQVILVAISLTPQHLSAIEQQIDIQAKALPRVAIAREAIKKSVIVLVDDVKQGVAFSNEYAPEHLILHLENAQEVVKEIDNAGSIFVGAFSPESCGDYASGTNHTLPTNGFARQFSGVNTLSFQKHITSQYVSGQGLRALGPVVIKLAEREGLEAHANAVRVRLTELSK</sequence>
<dbReference type="FunFam" id="1.20.5.1300:FF:000002">
    <property type="entry name" value="Histidinol dehydrogenase, chloroplastic"/>
    <property type="match status" value="1"/>
</dbReference>
<evidence type="ECO:0000313" key="22">
    <source>
        <dbReference type="Proteomes" id="UP000094043"/>
    </source>
</evidence>
<dbReference type="NCBIfam" id="TIGR00069">
    <property type="entry name" value="hisD"/>
    <property type="match status" value="1"/>
</dbReference>
<dbReference type="GeneID" id="91088063"/>
<comment type="similarity">
    <text evidence="7 19">In the C-terminal section; belongs to the histidinol dehydrogenase family.</text>
</comment>
<dbReference type="EC" id="3.5.4.19" evidence="19"/>
<dbReference type="SUPFAM" id="SSF53720">
    <property type="entry name" value="ALDH-like"/>
    <property type="match status" value="1"/>
</dbReference>
<evidence type="ECO:0000256" key="7">
    <source>
        <dbReference type="ARBA" id="ARBA00008260"/>
    </source>
</evidence>
<evidence type="ECO:0000313" key="21">
    <source>
        <dbReference type="EMBL" id="WVN88642.1"/>
    </source>
</evidence>
<evidence type="ECO:0000256" key="10">
    <source>
        <dbReference type="ARBA" id="ARBA00022741"/>
    </source>
</evidence>
<dbReference type="Gene3D" id="3.10.20.810">
    <property type="entry name" value="Phosphoribosyl-AMP cyclohydrolase"/>
    <property type="match status" value="1"/>
</dbReference>
<dbReference type="PIRSF" id="PIRSF001257">
    <property type="entry name" value="His_trifunctional"/>
    <property type="match status" value="1"/>
</dbReference>
<dbReference type="GO" id="GO:0000105">
    <property type="term" value="P:L-histidine biosynthetic process"/>
    <property type="evidence" value="ECO:0007669"/>
    <property type="project" value="UniProtKB-UniRule"/>
</dbReference>
<comment type="pathway">
    <text evidence="5">Amino-acid biosynthesis; L-histidine biosynthesis; L-histidine from 5-phospho-alpha-D-ribose 1-diphosphate: step 3/9.</text>
</comment>
<keyword evidence="17" id="KW-0511">Multifunctional enzyme</keyword>
<name>A0AAJ8JUE8_9TREE</name>
<keyword evidence="8 19" id="KW-0028">Amino-acid biosynthesis</keyword>
<dbReference type="HAMAP" id="MF_01024">
    <property type="entry name" value="HisD"/>
    <property type="match status" value="1"/>
</dbReference>
<reference evidence="21" key="2">
    <citation type="journal article" date="2022" name="Elife">
        <title>Obligate sexual reproduction of a homothallic fungus closely related to the Cryptococcus pathogenic species complex.</title>
        <authorList>
            <person name="Passer A.R."/>
            <person name="Clancey S.A."/>
            <person name="Shea T."/>
            <person name="David-Palma M."/>
            <person name="Averette A.F."/>
            <person name="Boekhout T."/>
            <person name="Porcel B.M."/>
            <person name="Nowrousian M."/>
            <person name="Cuomo C.A."/>
            <person name="Sun S."/>
            <person name="Heitman J."/>
            <person name="Coelho M.A."/>
        </authorList>
    </citation>
    <scope>NUCLEOTIDE SEQUENCE</scope>
    <source>
        <strain evidence="21">CBS 7841</strain>
    </source>
</reference>
<dbReference type="Pfam" id="PF01502">
    <property type="entry name" value="PRA-CH"/>
    <property type="match status" value="1"/>
</dbReference>
<dbReference type="EC" id="3.6.1.31" evidence="19"/>
<feature type="domain" description="Phosphoribosyl-AMP cyclohydrolase" evidence="20">
    <location>
        <begin position="211"/>
        <end position="281"/>
    </location>
</feature>
<dbReference type="Pfam" id="PF01503">
    <property type="entry name" value="PRA-PH"/>
    <property type="match status" value="1"/>
</dbReference>
<comment type="pathway">
    <text evidence="4">Amino-acid biosynthesis; L-histidine biosynthesis; L-histidine from 5-phospho-alpha-D-ribose 1-diphosphate: step 9/9.</text>
</comment>
<gene>
    <name evidence="21" type="ORF">L203_103853</name>
</gene>
<dbReference type="GO" id="GO:0005524">
    <property type="term" value="F:ATP binding"/>
    <property type="evidence" value="ECO:0007669"/>
    <property type="project" value="UniProtKB-UniRule"/>
</dbReference>
<comment type="cofactor">
    <cofactor evidence="3">
        <name>Zn(2+)</name>
        <dbReference type="ChEBI" id="CHEBI:29105"/>
    </cofactor>
</comment>
<evidence type="ECO:0000256" key="18">
    <source>
        <dbReference type="ARBA" id="ARBA00049489"/>
    </source>
</evidence>
<evidence type="ECO:0000256" key="6">
    <source>
        <dbReference type="ARBA" id="ARBA00005204"/>
    </source>
</evidence>
<dbReference type="FunFam" id="3.10.20.810:FF:000002">
    <property type="entry name" value="Histidine biosynthesis trifunctional protein"/>
    <property type="match status" value="1"/>
</dbReference>
<evidence type="ECO:0000256" key="2">
    <source>
        <dbReference type="ARBA" id="ARBA00001460"/>
    </source>
</evidence>
<dbReference type="GO" id="GO:0004636">
    <property type="term" value="F:phosphoribosyl-ATP diphosphatase activity"/>
    <property type="evidence" value="ECO:0007669"/>
    <property type="project" value="UniProtKB-UniRule"/>
</dbReference>
<dbReference type="PRINTS" id="PR00083">
    <property type="entry name" value="HOLDHDRGNASE"/>
</dbReference>
<dbReference type="NCBIfam" id="TIGR03188">
    <property type="entry name" value="histidine_hisI"/>
    <property type="match status" value="1"/>
</dbReference>
<dbReference type="AlphaFoldDB" id="A0AAJ8JUE8"/>
<evidence type="ECO:0000256" key="14">
    <source>
        <dbReference type="ARBA" id="ARBA00023002"/>
    </source>
</evidence>
<dbReference type="InterPro" id="IPR012131">
    <property type="entry name" value="Hstdl_DH"/>
</dbReference>
<evidence type="ECO:0000259" key="20">
    <source>
        <dbReference type="Pfam" id="PF01502"/>
    </source>
</evidence>
<dbReference type="Pfam" id="PF00815">
    <property type="entry name" value="Histidinol_dh"/>
    <property type="match status" value="1"/>
</dbReference>
<dbReference type="EC" id="1.1.1.23" evidence="19"/>
<dbReference type="GO" id="GO:0004635">
    <property type="term" value="F:phosphoribosyl-AMP cyclohydrolase activity"/>
    <property type="evidence" value="ECO:0007669"/>
    <property type="project" value="UniProtKB-UniRule"/>
</dbReference>
<dbReference type="FunFam" id="3.40.50.1980:FF:000001">
    <property type="entry name" value="Histidinol dehydrogenase"/>
    <property type="match status" value="1"/>
</dbReference>
<dbReference type="CDD" id="cd11546">
    <property type="entry name" value="NTP-PPase_His4"/>
    <property type="match status" value="1"/>
</dbReference>
<evidence type="ECO:0000256" key="5">
    <source>
        <dbReference type="ARBA" id="ARBA00005169"/>
    </source>
</evidence>
<keyword evidence="11 19" id="KW-0378">Hydrolase</keyword>
<evidence type="ECO:0000256" key="1">
    <source>
        <dbReference type="ARBA" id="ARBA00000024"/>
    </source>
</evidence>
<reference evidence="21" key="1">
    <citation type="submission" date="2016-06" db="EMBL/GenBank/DDBJ databases">
        <authorList>
            <person name="Cuomo C."/>
            <person name="Litvintseva A."/>
            <person name="Heitman J."/>
            <person name="Chen Y."/>
            <person name="Sun S."/>
            <person name="Springer D."/>
            <person name="Dromer F."/>
            <person name="Young S."/>
            <person name="Zeng Q."/>
            <person name="Chapman S."/>
            <person name="Gujja S."/>
            <person name="Saif S."/>
            <person name="Birren B."/>
        </authorList>
    </citation>
    <scope>NUCLEOTIDE SEQUENCE</scope>
    <source>
        <strain evidence="21">CBS 7841</strain>
    </source>
</reference>
<dbReference type="SUPFAM" id="SSF141734">
    <property type="entry name" value="HisI-like"/>
    <property type="match status" value="1"/>
</dbReference>
<comment type="catalytic activity">
    <reaction evidence="18 19">
        <text>L-histidinol + 2 NAD(+) + H2O = L-histidine + 2 NADH + 3 H(+)</text>
        <dbReference type="Rhea" id="RHEA:20641"/>
        <dbReference type="ChEBI" id="CHEBI:15377"/>
        <dbReference type="ChEBI" id="CHEBI:15378"/>
        <dbReference type="ChEBI" id="CHEBI:57540"/>
        <dbReference type="ChEBI" id="CHEBI:57595"/>
        <dbReference type="ChEBI" id="CHEBI:57699"/>
        <dbReference type="ChEBI" id="CHEBI:57945"/>
        <dbReference type="EC" id="1.1.1.23"/>
    </reaction>
</comment>
<dbReference type="InterPro" id="IPR008179">
    <property type="entry name" value="HisE"/>
</dbReference>
<dbReference type="KEGG" id="cdep:91088063"/>
<keyword evidence="9" id="KW-0479">Metal-binding</keyword>
<keyword evidence="15 19" id="KW-0520">NAD</keyword>
<dbReference type="InterPro" id="IPR002496">
    <property type="entry name" value="PRib_AMP_CycHydrolase_dom"/>
</dbReference>
<dbReference type="Gene3D" id="3.40.50.1980">
    <property type="entry name" value="Nitrogenase molybdenum iron protein domain"/>
    <property type="match status" value="2"/>
</dbReference>
<dbReference type="FunFam" id="3.40.50.1980:FF:000050">
    <property type="entry name" value="Histidine biosynthesis trifunctional protein"/>
    <property type="match status" value="1"/>
</dbReference>
<evidence type="ECO:0000256" key="17">
    <source>
        <dbReference type="ARBA" id="ARBA00023268"/>
    </source>
</evidence>
<keyword evidence="12" id="KW-0862">Zinc</keyword>
<keyword evidence="22" id="KW-1185">Reference proteome</keyword>
<dbReference type="PANTHER" id="PTHR21256:SF2">
    <property type="entry name" value="HISTIDINE BIOSYNTHESIS TRIFUNCTIONAL PROTEIN"/>
    <property type="match status" value="1"/>
</dbReference>
<dbReference type="InterPro" id="IPR021130">
    <property type="entry name" value="PRib-ATP_PPHydrolase-like"/>
</dbReference>
<dbReference type="FunFam" id="1.10.287.1080:FF:000002">
    <property type="entry name" value="Histidine biosynthesis bifunctional protein HisIE"/>
    <property type="match status" value="1"/>
</dbReference>
<dbReference type="Gene3D" id="1.10.287.1080">
    <property type="entry name" value="MazG-like"/>
    <property type="match status" value="1"/>
</dbReference>
<accession>A0AAJ8JUE8</accession>
<dbReference type="InterPro" id="IPR016161">
    <property type="entry name" value="Ald_DH/histidinol_DH"/>
</dbReference>
<dbReference type="Gene3D" id="1.20.5.1300">
    <property type="match status" value="1"/>
</dbReference>
<evidence type="ECO:0000256" key="19">
    <source>
        <dbReference type="PIRNR" id="PIRNR001257"/>
    </source>
</evidence>
<dbReference type="RefSeq" id="XP_066069342.1">
    <property type="nucleotide sequence ID" value="XM_066213245.1"/>
</dbReference>
<reference evidence="21" key="3">
    <citation type="submission" date="2024-01" db="EMBL/GenBank/DDBJ databases">
        <authorList>
            <person name="Coelho M.A."/>
            <person name="David-Palma M."/>
            <person name="Shea T."/>
            <person name="Sun S."/>
            <person name="Cuomo C.A."/>
            <person name="Heitman J."/>
        </authorList>
    </citation>
    <scope>NUCLEOTIDE SEQUENCE</scope>
    <source>
        <strain evidence="21">CBS 7841</strain>
    </source>
</reference>
<evidence type="ECO:0000256" key="13">
    <source>
        <dbReference type="ARBA" id="ARBA00022840"/>
    </source>
</evidence>
<dbReference type="EMBL" id="CP143787">
    <property type="protein sequence ID" value="WVN88642.1"/>
    <property type="molecule type" value="Genomic_DNA"/>
</dbReference>
<dbReference type="GO" id="GO:0051287">
    <property type="term" value="F:NAD binding"/>
    <property type="evidence" value="ECO:0007669"/>
    <property type="project" value="UniProtKB-UniRule"/>
</dbReference>
<dbReference type="PROSITE" id="PS00611">
    <property type="entry name" value="HISOL_DEHYDROGENASE"/>
    <property type="match status" value="1"/>
</dbReference>
<evidence type="ECO:0000256" key="16">
    <source>
        <dbReference type="ARBA" id="ARBA00023102"/>
    </source>
</evidence>
<evidence type="ECO:0000256" key="4">
    <source>
        <dbReference type="ARBA" id="ARBA00004940"/>
    </source>
</evidence>
<dbReference type="GO" id="GO:0046872">
    <property type="term" value="F:metal ion binding"/>
    <property type="evidence" value="ECO:0007669"/>
    <property type="project" value="UniProtKB-KW"/>
</dbReference>
<dbReference type="PANTHER" id="PTHR21256">
    <property type="entry name" value="HISTIDINOL DEHYDROGENASE HDH"/>
    <property type="match status" value="1"/>
</dbReference>
<dbReference type="InterPro" id="IPR016298">
    <property type="entry name" value="Histidine_synth_trifunct"/>
</dbReference>